<evidence type="ECO:0000313" key="2">
    <source>
        <dbReference type="Proteomes" id="UP001597512"/>
    </source>
</evidence>
<organism evidence="1 2">
    <name type="scientific">Spirosoma flavum</name>
    <dbReference type="NCBI Taxonomy" id="2048557"/>
    <lineage>
        <taxon>Bacteria</taxon>
        <taxon>Pseudomonadati</taxon>
        <taxon>Bacteroidota</taxon>
        <taxon>Cytophagia</taxon>
        <taxon>Cytophagales</taxon>
        <taxon>Cytophagaceae</taxon>
        <taxon>Spirosoma</taxon>
    </lineage>
</organism>
<gene>
    <name evidence="1" type="ORF">ACFS25_09140</name>
</gene>
<comment type="caution">
    <text evidence="1">The sequence shown here is derived from an EMBL/GenBank/DDBJ whole genome shotgun (WGS) entry which is preliminary data.</text>
</comment>
<reference evidence="2" key="1">
    <citation type="journal article" date="2019" name="Int. J. Syst. Evol. Microbiol.">
        <title>The Global Catalogue of Microorganisms (GCM) 10K type strain sequencing project: providing services to taxonomists for standard genome sequencing and annotation.</title>
        <authorList>
            <consortium name="The Broad Institute Genomics Platform"/>
            <consortium name="The Broad Institute Genome Sequencing Center for Infectious Disease"/>
            <person name="Wu L."/>
            <person name="Ma J."/>
        </authorList>
    </citation>
    <scope>NUCLEOTIDE SEQUENCE [LARGE SCALE GENOMIC DNA]</scope>
    <source>
        <strain evidence="2">KCTC 52490</strain>
    </source>
</reference>
<protein>
    <submittedName>
        <fullName evidence="1">Uncharacterized protein</fullName>
    </submittedName>
</protein>
<evidence type="ECO:0000313" key="1">
    <source>
        <dbReference type="EMBL" id="MFD2933944.1"/>
    </source>
</evidence>
<keyword evidence="2" id="KW-1185">Reference proteome</keyword>
<dbReference type="Proteomes" id="UP001597512">
    <property type="component" value="Unassembled WGS sequence"/>
</dbReference>
<name>A0ABW6AGK7_9BACT</name>
<dbReference type="RefSeq" id="WP_381498980.1">
    <property type="nucleotide sequence ID" value="NZ_JBHUOM010000002.1"/>
</dbReference>
<accession>A0ABW6AGK7</accession>
<sequence>MTTNLVSSHKTRRILTNHFYVYGSMRYIVVFAQQEIGYAVGFDHCTDAVDFLFWGYEEYELLPYGIYDILTGDALPYEHRGERTAKIDEPVIRQIALDYVKSAIRQTT</sequence>
<dbReference type="EMBL" id="JBHUOM010000002">
    <property type="protein sequence ID" value="MFD2933944.1"/>
    <property type="molecule type" value="Genomic_DNA"/>
</dbReference>
<proteinExistence type="predicted"/>